<comment type="subcellular location">
    <subcellularLocation>
        <location evidence="1 8">Cell membrane</location>
        <topology evidence="1 8">Multi-pass membrane protein</topology>
    </subcellularLocation>
</comment>
<feature type="transmembrane region" description="Helical" evidence="8">
    <location>
        <begin position="12"/>
        <end position="36"/>
    </location>
</feature>
<dbReference type="GO" id="GO:0005886">
    <property type="term" value="C:plasma membrane"/>
    <property type="evidence" value="ECO:0007669"/>
    <property type="project" value="UniProtKB-SubCell"/>
</dbReference>
<proteinExistence type="inferred from homology"/>
<keyword evidence="3" id="KW-0813">Transport</keyword>
<sequence length="262" mass="28051">MVEFVDSGFSLVLLFGVALLGGVINGVAGGGGLIVFPTLLFTGMPAIEANATNTASLWVGTVASTVAYRKELISLRRELLLLTITSVTGGILGAQILLHTPQATFTALLPYLMLTATVVFAFGQPLIRWLRRHSSARSSTQTEYHLPLVLALLLQFGIAIYIGFFGGGAGIVILAILELMGLRNIHTMNAMKTWLAACTNGVAVITFIAAHAVLWWQATLMASAALIGGYSSARFAQRLHPIWVRSFVISVGCAITIYFFVH</sequence>
<evidence type="ECO:0000256" key="1">
    <source>
        <dbReference type="ARBA" id="ARBA00004651"/>
    </source>
</evidence>
<gene>
    <name evidence="9" type="ORF">HJG54_06825</name>
</gene>
<feature type="transmembrane region" description="Helical" evidence="8">
    <location>
        <begin position="148"/>
        <end position="181"/>
    </location>
</feature>
<evidence type="ECO:0000256" key="4">
    <source>
        <dbReference type="ARBA" id="ARBA00022475"/>
    </source>
</evidence>
<evidence type="ECO:0000256" key="7">
    <source>
        <dbReference type="ARBA" id="ARBA00023136"/>
    </source>
</evidence>
<feature type="transmembrane region" description="Helical" evidence="8">
    <location>
        <begin position="104"/>
        <end position="127"/>
    </location>
</feature>
<dbReference type="PANTHER" id="PTHR30269">
    <property type="entry name" value="TRANSMEMBRANE PROTEIN YFCA"/>
    <property type="match status" value="1"/>
</dbReference>
<name>A0AA96WJW2_9CYAN</name>
<evidence type="ECO:0000256" key="3">
    <source>
        <dbReference type="ARBA" id="ARBA00022448"/>
    </source>
</evidence>
<dbReference type="PANTHER" id="PTHR30269:SF0">
    <property type="entry name" value="MEMBRANE TRANSPORTER PROTEIN YFCA-RELATED"/>
    <property type="match status" value="1"/>
</dbReference>
<protein>
    <recommendedName>
        <fullName evidence="8">Probable membrane transporter protein</fullName>
    </recommendedName>
</protein>
<accession>A0AA96WJW2</accession>
<feature type="transmembrane region" description="Helical" evidence="8">
    <location>
        <begin position="242"/>
        <end position="261"/>
    </location>
</feature>
<feature type="transmembrane region" description="Helical" evidence="8">
    <location>
        <begin position="79"/>
        <end position="98"/>
    </location>
</feature>
<evidence type="ECO:0000256" key="5">
    <source>
        <dbReference type="ARBA" id="ARBA00022692"/>
    </source>
</evidence>
<dbReference type="InterPro" id="IPR002781">
    <property type="entry name" value="TM_pro_TauE-like"/>
</dbReference>
<evidence type="ECO:0000256" key="2">
    <source>
        <dbReference type="ARBA" id="ARBA00009142"/>
    </source>
</evidence>
<dbReference type="EMBL" id="CP053586">
    <property type="protein sequence ID" value="WNZ26470.1"/>
    <property type="molecule type" value="Genomic_DNA"/>
</dbReference>
<feature type="transmembrane region" description="Helical" evidence="8">
    <location>
        <begin position="201"/>
        <end position="230"/>
    </location>
</feature>
<evidence type="ECO:0000256" key="6">
    <source>
        <dbReference type="ARBA" id="ARBA00022989"/>
    </source>
</evidence>
<dbReference type="InterPro" id="IPR052017">
    <property type="entry name" value="TSUP"/>
</dbReference>
<reference evidence="9" key="1">
    <citation type="submission" date="2020-05" db="EMBL/GenBank/DDBJ databases">
        <authorList>
            <person name="Zhu T."/>
            <person name="Keshari N."/>
            <person name="Lu X."/>
        </authorList>
    </citation>
    <scope>NUCLEOTIDE SEQUENCE</scope>
    <source>
        <strain evidence="9">NK1-12</strain>
    </source>
</reference>
<evidence type="ECO:0000313" key="9">
    <source>
        <dbReference type="EMBL" id="WNZ26470.1"/>
    </source>
</evidence>
<keyword evidence="7 8" id="KW-0472">Membrane</keyword>
<dbReference type="AlphaFoldDB" id="A0AA96WJW2"/>
<evidence type="ECO:0000256" key="8">
    <source>
        <dbReference type="RuleBase" id="RU363041"/>
    </source>
</evidence>
<comment type="similarity">
    <text evidence="2 8">Belongs to the 4-toluene sulfonate uptake permease (TSUP) (TC 2.A.102) family.</text>
</comment>
<dbReference type="Pfam" id="PF01925">
    <property type="entry name" value="TauE"/>
    <property type="match status" value="1"/>
</dbReference>
<keyword evidence="4 8" id="KW-1003">Cell membrane</keyword>
<keyword evidence="6 8" id="KW-1133">Transmembrane helix</keyword>
<keyword evidence="5 8" id="KW-0812">Transmembrane</keyword>
<organism evidence="9">
    <name type="scientific">Leptolyngbya sp. NK1-12</name>
    <dbReference type="NCBI Taxonomy" id="2547451"/>
    <lineage>
        <taxon>Bacteria</taxon>
        <taxon>Bacillati</taxon>
        <taxon>Cyanobacteriota</taxon>
        <taxon>Cyanophyceae</taxon>
        <taxon>Leptolyngbyales</taxon>
        <taxon>Leptolyngbyaceae</taxon>
        <taxon>Leptolyngbya group</taxon>
        <taxon>Leptolyngbya</taxon>
    </lineage>
</organism>